<keyword evidence="2" id="KW-0472">Membrane</keyword>
<feature type="coiled-coil region" evidence="1">
    <location>
        <begin position="39"/>
        <end position="66"/>
    </location>
</feature>
<proteinExistence type="predicted"/>
<evidence type="ECO:0000313" key="3">
    <source>
        <dbReference type="EMBL" id="ERK03707.1"/>
    </source>
</evidence>
<keyword evidence="2" id="KW-0812">Transmembrane</keyword>
<evidence type="ECO:0000313" key="4">
    <source>
        <dbReference type="Proteomes" id="UP000016600"/>
    </source>
</evidence>
<evidence type="ECO:0000256" key="1">
    <source>
        <dbReference type="SAM" id="Coils"/>
    </source>
</evidence>
<organism evidence="3 4">
    <name type="scientific">Hoylesella pleuritidis F0068</name>
    <dbReference type="NCBI Taxonomy" id="1081904"/>
    <lineage>
        <taxon>Bacteria</taxon>
        <taxon>Pseudomonadati</taxon>
        <taxon>Bacteroidota</taxon>
        <taxon>Bacteroidia</taxon>
        <taxon>Bacteroidales</taxon>
        <taxon>Prevotellaceae</taxon>
        <taxon>Hoylesella</taxon>
    </lineage>
</organism>
<keyword evidence="2" id="KW-1133">Transmembrane helix</keyword>
<accession>U2KZ28</accession>
<name>U2KZ28_9BACT</name>
<sequence length="112" mass="13523">MNNRFGFIWRFISRHKYLIVVIIGVLVVGFLDENSFMKRIQYELQINELEDQISKYKTQHEADSKKLRELRCNPKAIEKIARERYFMKADNEDIYVLDDDEQQTDKNDETTE</sequence>
<reference evidence="3 4" key="1">
    <citation type="submission" date="2013-08" db="EMBL/GenBank/DDBJ databases">
        <authorList>
            <person name="Durkin A.S."/>
            <person name="Haft D.R."/>
            <person name="McCorrison J."/>
            <person name="Torralba M."/>
            <person name="Gillis M."/>
            <person name="Haft D.H."/>
            <person name="Methe B."/>
            <person name="Sutton G."/>
            <person name="Nelson K.E."/>
        </authorList>
    </citation>
    <scope>NUCLEOTIDE SEQUENCE [LARGE SCALE GENOMIC DNA]</scope>
    <source>
        <strain evidence="3 4">F0068</strain>
    </source>
</reference>
<gene>
    <name evidence="3" type="ORF">HMPREF1218_0005</name>
</gene>
<dbReference type="RefSeq" id="WP_021583344.1">
    <property type="nucleotide sequence ID" value="NZ_AWET01000008.1"/>
</dbReference>
<comment type="caution">
    <text evidence="3">The sequence shown here is derived from an EMBL/GenBank/DDBJ whole genome shotgun (WGS) entry which is preliminary data.</text>
</comment>
<dbReference type="EMBL" id="AWET01000008">
    <property type="protein sequence ID" value="ERK03707.1"/>
    <property type="molecule type" value="Genomic_DNA"/>
</dbReference>
<keyword evidence="4" id="KW-1185">Reference proteome</keyword>
<dbReference type="Proteomes" id="UP000016600">
    <property type="component" value="Unassembled WGS sequence"/>
</dbReference>
<dbReference type="AlphaFoldDB" id="U2KZ28"/>
<keyword evidence="1" id="KW-0175">Coiled coil</keyword>
<evidence type="ECO:0000256" key="2">
    <source>
        <dbReference type="SAM" id="Phobius"/>
    </source>
</evidence>
<dbReference type="PATRIC" id="fig|1081904.3.peg.427"/>
<dbReference type="InterPro" id="IPR007060">
    <property type="entry name" value="FtsL/DivIC"/>
</dbReference>
<dbReference type="Pfam" id="PF04977">
    <property type="entry name" value="DivIC"/>
    <property type="match status" value="1"/>
</dbReference>
<feature type="transmembrane region" description="Helical" evidence="2">
    <location>
        <begin position="12"/>
        <end position="31"/>
    </location>
</feature>
<protein>
    <submittedName>
        <fullName evidence="3">Septum formation initiator</fullName>
    </submittedName>
</protein>